<evidence type="ECO:0000256" key="5">
    <source>
        <dbReference type="ARBA" id="ARBA00022737"/>
    </source>
</evidence>
<dbReference type="WBParaSite" id="HCON_00164820-00001">
    <property type="protein sequence ID" value="HCON_00164820-00001"/>
    <property type="gene ID" value="HCON_00164820"/>
</dbReference>
<evidence type="ECO:0000313" key="10">
    <source>
        <dbReference type="WBParaSite" id="HCON_00164820-00001"/>
    </source>
</evidence>
<dbReference type="InterPro" id="IPR036322">
    <property type="entry name" value="WD40_repeat_dom_sf"/>
</dbReference>
<evidence type="ECO:0000256" key="4">
    <source>
        <dbReference type="ARBA" id="ARBA00022694"/>
    </source>
</evidence>
<dbReference type="SUPFAM" id="SSF50978">
    <property type="entry name" value="WD40 repeat-like"/>
    <property type="match status" value="2"/>
</dbReference>
<protein>
    <recommendedName>
        <fullName evidence="7">tRNA (34-2'-O)-methyltransferase regulator WDR6</fullName>
    </recommendedName>
</protein>
<dbReference type="Gene3D" id="2.130.10.10">
    <property type="entry name" value="YVTN repeat-like/Quinoprotein amine dehydrogenase"/>
    <property type="match status" value="2"/>
</dbReference>
<dbReference type="AlphaFoldDB" id="A0A7I4YYP4"/>
<reference evidence="10" key="1">
    <citation type="submission" date="2020-12" db="UniProtKB">
        <authorList>
            <consortium name="WormBaseParasite"/>
        </authorList>
    </citation>
    <scope>IDENTIFICATION</scope>
    <source>
        <strain evidence="10">MHco3</strain>
    </source>
</reference>
<keyword evidence="9" id="KW-1185">Reference proteome</keyword>
<dbReference type="OrthoDB" id="5594999at2759"/>
<organism evidence="9 10">
    <name type="scientific">Haemonchus contortus</name>
    <name type="common">Barber pole worm</name>
    <dbReference type="NCBI Taxonomy" id="6289"/>
    <lineage>
        <taxon>Eukaryota</taxon>
        <taxon>Metazoa</taxon>
        <taxon>Ecdysozoa</taxon>
        <taxon>Nematoda</taxon>
        <taxon>Chromadorea</taxon>
        <taxon>Rhabditida</taxon>
        <taxon>Rhabditina</taxon>
        <taxon>Rhabditomorpha</taxon>
        <taxon>Strongyloidea</taxon>
        <taxon>Trichostrongylidae</taxon>
        <taxon>Haemonchus</taxon>
    </lineage>
</organism>
<dbReference type="InterPro" id="IPR001680">
    <property type="entry name" value="WD40_rpt"/>
</dbReference>
<feature type="region of interest" description="Disordered" evidence="8">
    <location>
        <begin position="687"/>
        <end position="714"/>
    </location>
</feature>
<dbReference type="InterPro" id="IPR015943">
    <property type="entry name" value="WD40/YVTN_repeat-like_dom_sf"/>
</dbReference>
<feature type="region of interest" description="Disordered" evidence="8">
    <location>
        <begin position="593"/>
        <end position="633"/>
    </location>
</feature>
<evidence type="ECO:0000256" key="3">
    <source>
        <dbReference type="ARBA" id="ARBA00022574"/>
    </source>
</evidence>
<dbReference type="Proteomes" id="UP000025227">
    <property type="component" value="Unplaced"/>
</dbReference>
<dbReference type="PANTHER" id="PTHR14344">
    <property type="entry name" value="WD REPEAT PROTEIN"/>
    <property type="match status" value="1"/>
</dbReference>
<evidence type="ECO:0000256" key="8">
    <source>
        <dbReference type="SAM" id="MobiDB-lite"/>
    </source>
</evidence>
<comment type="subcellular location">
    <subcellularLocation>
        <location evidence="1">Cytoplasm</location>
    </subcellularLocation>
</comment>
<evidence type="ECO:0000256" key="6">
    <source>
        <dbReference type="ARBA" id="ARBA00038255"/>
    </source>
</evidence>
<evidence type="ECO:0000256" key="1">
    <source>
        <dbReference type="ARBA" id="ARBA00004496"/>
    </source>
</evidence>
<dbReference type="GO" id="GO:0030488">
    <property type="term" value="P:tRNA methylation"/>
    <property type="evidence" value="ECO:0007669"/>
    <property type="project" value="TreeGrafter"/>
</dbReference>
<dbReference type="GO" id="GO:0005737">
    <property type="term" value="C:cytoplasm"/>
    <property type="evidence" value="ECO:0007669"/>
    <property type="project" value="UniProtKB-SubCell"/>
</dbReference>
<sequence length="1195" mass="135728">MAAFCRRLAVVVHKDHLFSGNGSYLDVFEMVEHKLMCSIHLPQAVEIRQLFSVAEGIVLLGHHCLLFVTDERIFSAQQVHGVSAYSFDVDPWCVQMLPDDCMAVLYSDWKITLHRILFVPGQPIMTALLGTQSLSFQDIITSAYIRGNSWSTLVTIIGTKSGIIAIHAPKNGPLCSGMLQGATNRVNDIDVFDGIVCAVTSDKQICFWDDTPLEYALVDSYHWNYNMIATSYGHSKKIRLVCHDSENFYYTIGDDDQLRVWLFEDGRPNLKNERDIKAGRALAILIHEDTLYICYDSCALVYFKIADLRMRHERWRTIPNIHSFARIGTDLFAVSAKFSTDDDGDVYQYVKRSPTFIVDQNFMAHVGDHACKFYMNEKWLKWTFKEKVASVTMFGKCALIFKVNHTADLLSVEGKMNIGKISLKKAIKELRLKGPVFISSMTIALVGNRQLYLILGSKCGNVFFCKYAYGQQDAVCKTMKELNKHFSRKPISHMHSAFDELVLLGHNGNIVFCTLDLSNNPIKLVTSRPICPWLKGFRPCCFTPDVIYVLGFRGSMFYVINYMKHQIVYKIDCGGIRRQWNFHVVFPYAQRKQEEIPQQDGQQEIQEDQQEEQRDKIPPEETLERDEMETKEKTLEDIIFSQEQEAREKAKENPPMIVPEIQEMELAMQKLLIEERKSTGVVDIKKKQADGAENRQEKENSKVAHEEEESEVRTMERLTLNSDENGVVQLESVEAHLQNETHFRQQSQQFRTDYRSDGNRNGETDYCLTDYNENSVGNEYDDEEYIVEIEDIEDEEETEGGSVESSGQPLQKSKYGVTAILEFLRKKNYNSITMVLSPIRYVVGPLHRRKICALRILVWNEFCMYGVTVSEDHFMHVFRFDAGNSGWITPLAFYTPSHPTCVERIEVKVQGWIIIVGTANGVIMAYSIRPCNFVRAANYVVPSVEFKRKGANCRVVHLDIANKHVRTANSYLCVVSYGDGKIICLDIAVNAVTMAVEIKKSSDFGTLASKKDEIFEKVQSWKWNSLFYICAATSNGHMFLWKANSNFAAKQVASVRVDNRRLISLATVGCESRRFVAVGSDTGRITVYRIVGGESLAQLAIIKFFDESVGGLALELDGEILRIHAAYELGMYAVYQVDVEEQSEPAMVYHYRSSVLHPKDLIADPYVGGIVVGDGMEIITSASRLDSPSPSPTPQ</sequence>
<keyword evidence="5" id="KW-0677">Repeat</keyword>
<keyword evidence="4" id="KW-0819">tRNA processing</keyword>
<dbReference type="InterPro" id="IPR051973">
    <property type="entry name" value="tRNA_Anticodon_Mtase-Reg"/>
</dbReference>
<keyword evidence="3" id="KW-0853">WD repeat</keyword>
<keyword evidence="2" id="KW-0963">Cytoplasm</keyword>
<evidence type="ECO:0000313" key="9">
    <source>
        <dbReference type="Proteomes" id="UP000025227"/>
    </source>
</evidence>
<dbReference type="PANTHER" id="PTHR14344:SF3">
    <property type="entry name" value="WD REPEAT-CONTAINING PROTEIN 6"/>
    <property type="match status" value="1"/>
</dbReference>
<dbReference type="OMA" id="CHDSENF"/>
<name>A0A7I4YYP4_HAECO</name>
<accession>A0A7I4YYP4</accession>
<dbReference type="SMART" id="SM00320">
    <property type="entry name" value="WD40"/>
    <property type="match status" value="3"/>
</dbReference>
<comment type="similarity">
    <text evidence="6">Belongs to the WD repeat WDR6 family.</text>
</comment>
<proteinExistence type="inferred from homology"/>
<evidence type="ECO:0000256" key="7">
    <source>
        <dbReference type="ARBA" id="ARBA00040154"/>
    </source>
</evidence>
<evidence type="ECO:0000256" key="2">
    <source>
        <dbReference type="ARBA" id="ARBA00022490"/>
    </source>
</evidence>